<proteinExistence type="predicted"/>
<reference evidence="2 3" key="1">
    <citation type="submission" date="2017-07" db="EMBL/GenBank/DDBJ databases">
        <title>Genome sequence of the Sordaria macrospora wild type strain R19027.</title>
        <authorList>
            <person name="Nowrousian M."/>
            <person name="Teichert I."/>
            <person name="Kueck U."/>
        </authorList>
    </citation>
    <scope>NUCLEOTIDE SEQUENCE [LARGE SCALE GENOMIC DNA]</scope>
    <source>
        <strain evidence="2 3">R19027</strain>
        <tissue evidence="2">Mycelium</tissue>
    </source>
</reference>
<accession>A0A8S8ZZR8</accession>
<name>A0A8S8ZZR8_SORMA</name>
<feature type="region of interest" description="Disordered" evidence="1">
    <location>
        <begin position="171"/>
        <end position="222"/>
    </location>
</feature>
<dbReference type="VEuPathDB" id="FungiDB:SMAC_06891"/>
<protein>
    <submittedName>
        <fullName evidence="2">Uncharacterized protein</fullName>
    </submittedName>
</protein>
<dbReference type="AlphaFoldDB" id="A0A8S8ZZR8"/>
<evidence type="ECO:0000313" key="2">
    <source>
        <dbReference type="EMBL" id="KAA8633642.1"/>
    </source>
</evidence>
<gene>
    <name evidence="2" type="ORF">SMACR_06891</name>
</gene>
<evidence type="ECO:0000313" key="3">
    <source>
        <dbReference type="Proteomes" id="UP000433876"/>
    </source>
</evidence>
<comment type="caution">
    <text evidence="2">The sequence shown here is derived from an EMBL/GenBank/DDBJ whole genome shotgun (WGS) entry which is preliminary data.</text>
</comment>
<organism evidence="2 3">
    <name type="scientific">Sordaria macrospora</name>
    <dbReference type="NCBI Taxonomy" id="5147"/>
    <lineage>
        <taxon>Eukaryota</taxon>
        <taxon>Fungi</taxon>
        <taxon>Dikarya</taxon>
        <taxon>Ascomycota</taxon>
        <taxon>Pezizomycotina</taxon>
        <taxon>Sordariomycetes</taxon>
        <taxon>Sordariomycetidae</taxon>
        <taxon>Sordariales</taxon>
        <taxon>Sordariaceae</taxon>
        <taxon>Sordaria</taxon>
    </lineage>
</organism>
<feature type="region of interest" description="Disordered" evidence="1">
    <location>
        <begin position="285"/>
        <end position="324"/>
    </location>
</feature>
<sequence length="324" mass="37267">MNKRLSKLFNMSTSTSPSKSFTLLEFLPAELRDRIWEHVVDPFRVLRITLYQSGFPPTAQFLGSFLYGPPWHVKVGSTPNLREATRHVRNLLLVSKAVYKDIKLRILPDLLFVTVDWDAPYSTIPNSGRGEVVYSIPWNRKTERICFEMVHLNWQKKDRVRLVDWGNREEIQRTGNGLPDPPVWVNETGYEPFGQDDGDDDDAAESDPDESRNPSRPSKFYLPPASLLVDQDQNPRPPDAAVAFRYKPDPKALGEIYIPYSQVRTLCQRQISLVPTTPILGDEHQVQQQVQQEAHYNSSNPAPPPSQDPPRHQHNPHRRRLHPE</sequence>
<evidence type="ECO:0000256" key="1">
    <source>
        <dbReference type="SAM" id="MobiDB-lite"/>
    </source>
</evidence>
<dbReference type="Proteomes" id="UP000433876">
    <property type="component" value="Unassembled WGS sequence"/>
</dbReference>
<dbReference type="EMBL" id="NMPR01000034">
    <property type="protein sequence ID" value="KAA8633642.1"/>
    <property type="molecule type" value="Genomic_DNA"/>
</dbReference>
<feature type="compositionally biased region" description="Basic residues" evidence="1">
    <location>
        <begin position="312"/>
        <end position="324"/>
    </location>
</feature>
<feature type="compositionally biased region" description="Acidic residues" evidence="1">
    <location>
        <begin position="194"/>
        <end position="208"/>
    </location>
</feature>